<feature type="transmembrane region" description="Helical" evidence="1">
    <location>
        <begin position="32"/>
        <end position="51"/>
    </location>
</feature>
<comment type="caution">
    <text evidence="2">The sequence shown here is derived from an EMBL/GenBank/DDBJ whole genome shotgun (WGS) entry which is preliminary data.</text>
</comment>
<dbReference type="Proteomes" id="UP000275180">
    <property type="component" value="Unassembled WGS sequence"/>
</dbReference>
<keyword evidence="1" id="KW-0812">Transmembrane</keyword>
<proteinExistence type="predicted"/>
<evidence type="ECO:0000256" key="1">
    <source>
        <dbReference type="SAM" id="Phobius"/>
    </source>
</evidence>
<organism evidence="2 3">
    <name type="scientific">Vandammella animalimorsus</name>
    <dbReference type="NCBI Taxonomy" id="2029117"/>
    <lineage>
        <taxon>Bacteria</taxon>
        <taxon>Pseudomonadati</taxon>
        <taxon>Pseudomonadota</taxon>
        <taxon>Betaproteobacteria</taxon>
        <taxon>Burkholderiales</taxon>
        <taxon>Comamonadaceae</taxon>
        <taxon>Vandammella</taxon>
    </lineage>
</organism>
<keyword evidence="1" id="KW-1133">Transmembrane helix</keyword>
<keyword evidence="1" id="KW-0472">Membrane</keyword>
<sequence>MPKYAADMPPPDCNMPLHAWLRTWLTRLLKTLGLLALGIALLWAGLAIWALQRGPTPAQQQALAALRNPAATPASLAQASPQDGFVALWLLARDVPAEQQHAVAWQDVEHFASYRGDAWPAPSERFAELTPQEHAIWCRVWDEQPCLQRVRADLPHFQAQIQAHQALLQRIAALADYGYVSQPFVWRMDTPLPSYQHLFYPATQYAVQFWSGQPEQAMHGLCRHTDTVQRLLQGPHSTLIAQMVAAAQLRQSAALLADMLYHAPQVQAPSNCLQAFAAQPDHAQSLCDIARNEYQFSLGALRHPLPSWARDAFLEGSGLESGPQHSRIRRWQRILIALLPAWGHERTLRRLSAPRYAWVCTPEAQQALSQADFAQLHALGAAHAQAIAWQAACALAPRACLWNTGEPIFAAQPSYPQRLHDREATRRAIASLLWLRMQPAPAPAADASALQAWQALFAQRPAELHLPGSTPKITTLPDGTWALHVPLHDSARATALQLPFAPPAR</sequence>
<evidence type="ECO:0000313" key="2">
    <source>
        <dbReference type="EMBL" id="RMX10624.1"/>
    </source>
</evidence>
<gene>
    <name evidence="2" type="ORF">EBQ34_12090</name>
</gene>
<accession>A0A3M6R5X3</accession>
<dbReference type="EMBL" id="RDQJ01000022">
    <property type="protein sequence ID" value="RMX10624.1"/>
    <property type="molecule type" value="Genomic_DNA"/>
</dbReference>
<reference evidence="2 3" key="1">
    <citation type="submission" date="2018-10" db="EMBL/GenBank/DDBJ databases">
        <title>Comamonadaceae CDC group NO-1 genome sequencing and assembly.</title>
        <authorList>
            <person name="Bernier A.-M."/>
            <person name="Bernard K."/>
        </authorList>
    </citation>
    <scope>NUCLEOTIDE SEQUENCE [LARGE SCALE GENOMIC DNA]</scope>
    <source>
        <strain evidence="2 3">NML180582</strain>
    </source>
</reference>
<name>A0A3M6R5X3_9BURK</name>
<dbReference type="AlphaFoldDB" id="A0A3M6R5X3"/>
<protein>
    <submittedName>
        <fullName evidence="2">Uncharacterized protein</fullName>
    </submittedName>
</protein>
<evidence type="ECO:0000313" key="3">
    <source>
        <dbReference type="Proteomes" id="UP000275180"/>
    </source>
</evidence>